<name>A0A7Y9FKL7_9SPHN</name>
<sequence>MLITRAAHPTTLWPGVKSFFGLTYEKWEPLYTQMFDEQTSDKAYEVVSEATGFGMAKRKSEGQSIEYDTDGEGPQSRFTNVTYGLGYIVSREEIEDDQYTYVSQNRAKALSFSMQATKETVHANILNRAFDNNYAGADGVSLINTSHPTRGGLQSNKVADADLSESSIEDAFKLMWGAKNARGLPIVLRATKLVIHPSELFNATRILKSTMRVGTANNDTNAIRAMGLAPEVVANPYLSDLDAWFLITNAPNGLMTFKRRAIELQKADDFDTENVKAKATERYSAGWADPRAIFGSQGI</sequence>
<gene>
    <name evidence="1" type="ORF">HD841_000521</name>
</gene>
<proteinExistence type="predicted"/>
<dbReference type="RefSeq" id="WP_179507311.1">
    <property type="nucleotide sequence ID" value="NZ_JACCBY010000001.1"/>
</dbReference>
<dbReference type="Proteomes" id="UP000517753">
    <property type="component" value="Unassembled WGS sequence"/>
</dbReference>
<accession>A0A7Y9FKL7</accession>
<evidence type="ECO:0000313" key="1">
    <source>
        <dbReference type="EMBL" id="NYD88752.1"/>
    </source>
</evidence>
<comment type="caution">
    <text evidence="1">The sequence shown here is derived from an EMBL/GenBank/DDBJ whole genome shotgun (WGS) entry which is preliminary data.</text>
</comment>
<dbReference type="AlphaFoldDB" id="A0A7Y9FKL7"/>
<organism evidence="1 2">
    <name type="scientific">Sphingomonas melonis</name>
    <dbReference type="NCBI Taxonomy" id="152682"/>
    <lineage>
        <taxon>Bacteria</taxon>
        <taxon>Pseudomonadati</taxon>
        <taxon>Pseudomonadota</taxon>
        <taxon>Alphaproteobacteria</taxon>
        <taxon>Sphingomonadales</taxon>
        <taxon>Sphingomonadaceae</taxon>
        <taxon>Sphingomonas</taxon>
    </lineage>
</organism>
<protein>
    <recommendedName>
        <fullName evidence="3">Bacteriophage Mu GpT domain-containing protein</fullName>
    </recommendedName>
</protein>
<dbReference type="EMBL" id="JACCBY010000001">
    <property type="protein sequence ID" value="NYD88752.1"/>
    <property type="molecule type" value="Genomic_DNA"/>
</dbReference>
<evidence type="ECO:0008006" key="3">
    <source>
        <dbReference type="Google" id="ProtNLM"/>
    </source>
</evidence>
<evidence type="ECO:0000313" key="2">
    <source>
        <dbReference type="Proteomes" id="UP000517753"/>
    </source>
</evidence>
<dbReference type="Pfam" id="PF25209">
    <property type="entry name" value="Phage_capsid_4"/>
    <property type="match status" value="1"/>
</dbReference>
<keyword evidence="2" id="KW-1185">Reference proteome</keyword>
<reference evidence="1 2" key="1">
    <citation type="submission" date="2020-08" db="EMBL/GenBank/DDBJ databases">
        <title>The Agave Microbiome: Exploring the role of microbial communities in plant adaptations to desert environments.</title>
        <authorList>
            <person name="Partida-Martinez L.P."/>
        </authorList>
    </citation>
    <scope>NUCLEOTIDE SEQUENCE [LARGE SCALE GENOMIC DNA]</scope>
    <source>
        <strain evidence="1 2">AS2.3</strain>
    </source>
</reference>